<keyword evidence="1" id="KW-0812">Transmembrane</keyword>
<proteinExistence type="predicted"/>
<evidence type="ECO:0008006" key="4">
    <source>
        <dbReference type="Google" id="ProtNLM"/>
    </source>
</evidence>
<reference evidence="3" key="1">
    <citation type="journal article" date="2019" name="Int. J. Syst. Evol. Microbiol.">
        <title>The Global Catalogue of Microorganisms (GCM) 10K type strain sequencing project: providing services to taxonomists for standard genome sequencing and annotation.</title>
        <authorList>
            <consortium name="The Broad Institute Genomics Platform"/>
            <consortium name="The Broad Institute Genome Sequencing Center for Infectious Disease"/>
            <person name="Wu L."/>
            <person name="Ma J."/>
        </authorList>
    </citation>
    <scope>NUCLEOTIDE SEQUENCE [LARGE SCALE GENOMIC DNA]</scope>
    <source>
        <strain evidence="3">CGMCC 4.5798</strain>
    </source>
</reference>
<evidence type="ECO:0000313" key="3">
    <source>
        <dbReference type="Proteomes" id="UP001596086"/>
    </source>
</evidence>
<keyword evidence="1" id="KW-0472">Membrane</keyword>
<evidence type="ECO:0000256" key="1">
    <source>
        <dbReference type="SAM" id="Phobius"/>
    </source>
</evidence>
<feature type="transmembrane region" description="Helical" evidence="1">
    <location>
        <begin position="6"/>
        <end position="24"/>
    </location>
</feature>
<evidence type="ECO:0000313" key="2">
    <source>
        <dbReference type="EMBL" id="MFC5550891.1"/>
    </source>
</evidence>
<dbReference type="RefSeq" id="WP_379774168.1">
    <property type="nucleotide sequence ID" value="NZ_JBHSMZ010000016.1"/>
</dbReference>
<keyword evidence="1" id="KW-1133">Transmembrane helix</keyword>
<sequence>MTPVEYVTVAISALAILTRIVFFIRNPSVTTPAELWISEHPQLKELG</sequence>
<name>A0ABW0S1H5_9BURK</name>
<keyword evidence="3" id="KW-1185">Reference proteome</keyword>
<accession>A0ABW0S1H5</accession>
<dbReference type="Proteomes" id="UP001596086">
    <property type="component" value="Unassembled WGS sequence"/>
</dbReference>
<comment type="caution">
    <text evidence="2">The sequence shown here is derived from an EMBL/GenBank/DDBJ whole genome shotgun (WGS) entry which is preliminary data.</text>
</comment>
<dbReference type="EMBL" id="JBHSMZ010000016">
    <property type="protein sequence ID" value="MFC5550891.1"/>
    <property type="molecule type" value="Genomic_DNA"/>
</dbReference>
<organism evidence="2 3">
    <name type="scientific">Massilia aerilata</name>
    <dbReference type="NCBI Taxonomy" id="453817"/>
    <lineage>
        <taxon>Bacteria</taxon>
        <taxon>Pseudomonadati</taxon>
        <taxon>Pseudomonadota</taxon>
        <taxon>Betaproteobacteria</taxon>
        <taxon>Burkholderiales</taxon>
        <taxon>Oxalobacteraceae</taxon>
        <taxon>Telluria group</taxon>
        <taxon>Massilia</taxon>
    </lineage>
</organism>
<protein>
    <recommendedName>
        <fullName evidence="4">AzlD domain-containing protein</fullName>
    </recommendedName>
</protein>
<gene>
    <name evidence="2" type="ORF">ACFPO9_20435</name>
</gene>